<comment type="subunit">
    <text evidence="5">The 26S proteasome consists of a 20S proteasome core and two 19S regulatory subunits. The 20S proteasome core is composed of 28 subunits that are arranged in four stacked rings, resulting in a barrel-shaped structure. The two end rings are each formed by seven alpha subunits, and the two central rings are each formed by seven beta subunits. The catalytic chamber with the active sites is on the inside of the barrel.</text>
</comment>
<name>A0AAW1D2W6_9HEMI</name>
<dbReference type="PIRSF" id="PIRSF001213">
    <property type="entry name" value="Psome_endopept_beta"/>
    <property type="match status" value="1"/>
</dbReference>
<dbReference type="PROSITE" id="PS00854">
    <property type="entry name" value="PROTEASOME_BETA_1"/>
    <property type="match status" value="1"/>
</dbReference>
<reference evidence="7 8" key="1">
    <citation type="submission" date="2022-12" db="EMBL/GenBank/DDBJ databases">
        <title>Chromosome-level genome assembly of true bugs.</title>
        <authorList>
            <person name="Ma L."/>
            <person name="Li H."/>
        </authorList>
    </citation>
    <scope>NUCLEOTIDE SEQUENCE [LARGE SCALE GENOMIC DNA]</scope>
    <source>
        <strain evidence="7">Lab_2022b</strain>
    </source>
</reference>
<comment type="similarity">
    <text evidence="6">Belongs to the peptidase T1B family.</text>
</comment>
<protein>
    <recommendedName>
        <fullName evidence="6">Proteasome subunit beta</fullName>
    </recommendedName>
</protein>
<dbReference type="InterPro" id="IPR023333">
    <property type="entry name" value="Proteasome_suB-type"/>
</dbReference>
<dbReference type="InterPro" id="IPR029055">
    <property type="entry name" value="Ntn_hydrolases_N"/>
</dbReference>
<evidence type="ECO:0000313" key="8">
    <source>
        <dbReference type="Proteomes" id="UP001461498"/>
    </source>
</evidence>
<evidence type="ECO:0000256" key="5">
    <source>
        <dbReference type="ARBA" id="ARBA00026071"/>
    </source>
</evidence>
<accession>A0AAW1D2W6</accession>
<keyword evidence="1 6" id="KW-0963">Cytoplasm</keyword>
<dbReference type="PANTHER" id="PTHR32194:SF6">
    <property type="entry name" value="PROTEASOME SUBUNIT BETA"/>
    <property type="match status" value="1"/>
</dbReference>
<keyword evidence="2 6" id="KW-0647">Proteasome</keyword>
<dbReference type="GO" id="GO:0051603">
    <property type="term" value="P:proteolysis involved in protein catabolic process"/>
    <property type="evidence" value="ECO:0007669"/>
    <property type="project" value="InterPro"/>
</dbReference>
<dbReference type="Proteomes" id="UP001461498">
    <property type="component" value="Unassembled WGS sequence"/>
</dbReference>
<dbReference type="InterPro" id="IPR016295">
    <property type="entry name" value="Proteasome_beta4"/>
</dbReference>
<dbReference type="GO" id="GO:0019774">
    <property type="term" value="C:proteasome core complex, beta-subunit complex"/>
    <property type="evidence" value="ECO:0007669"/>
    <property type="project" value="UniProtKB-UniRule"/>
</dbReference>
<gene>
    <name evidence="7" type="ORF">O3M35_010653</name>
</gene>
<evidence type="ECO:0000256" key="3">
    <source>
        <dbReference type="ARBA" id="ARBA00023242"/>
    </source>
</evidence>
<dbReference type="PANTHER" id="PTHR32194">
    <property type="entry name" value="METALLOPROTEASE TLDD"/>
    <property type="match status" value="1"/>
</dbReference>
<dbReference type="Pfam" id="PF00227">
    <property type="entry name" value="Proteasome"/>
    <property type="match status" value="1"/>
</dbReference>
<dbReference type="InterPro" id="IPR016050">
    <property type="entry name" value="Proteasome_bsu_CS"/>
</dbReference>
<dbReference type="GO" id="GO:0005634">
    <property type="term" value="C:nucleus"/>
    <property type="evidence" value="ECO:0007669"/>
    <property type="project" value="UniProtKB-SubCell"/>
</dbReference>
<dbReference type="EMBL" id="JAPXFL010000007">
    <property type="protein sequence ID" value="KAK9504284.1"/>
    <property type="molecule type" value="Genomic_DNA"/>
</dbReference>
<dbReference type="SUPFAM" id="SSF56235">
    <property type="entry name" value="N-terminal nucleophile aminohydrolases (Ntn hydrolases)"/>
    <property type="match status" value="1"/>
</dbReference>
<dbReference type="GO" id="GO:0005737">
    <property type="term" value="C:cytoplasm"/>
    <property type="evidence" value="ECO:0007669"/>
    <property type="project" value="UniProtKB-SubCell"/>
</dbReference>
<evidence type="ECO:0000256" key="2">
    <source>
        <dbReference type="ARBA" id="ARBA00022942"/>
    </source>
</evidence>
<dbReference type="CDD" id="cd03760">
    <property type="entry name" value="proteasome_beta_type_4"/>
    <property type="match status" value="1"/>
</dbReference>
<evidence type="ECO:0000256" key="1">
    <source>
        <dbReference type="ARBA" id="ARBA00022490"/>
    </source>
</evidence>
<evidence type="ECO:0000256" key="6">
    <source>
        <dbReference type="PIRNR" id="PIRNR001213"/>
    </source>
</evidence>
<keyword evidence="8" id="KW-1185">Reference proteome</keyword>
<dbReference type="AlphaFoldDB" id="A0AAW1D2W6"/>
<evidence type="ECO:0000313" key="7">
    <source>
        <dbReference type="EMBL" id="KAK9504284.1"/>
    </source>
</evidence>
<comment type="subcellular location">
    <subcellularLocation>
        <location evidence="6">Cytoplasm</location>
    </subcellularLocation>
    <subcellularLocation>
        <location evidence="6">Nucleus</location>
    </subcellularLocation>
</comment>
<sequence>MFHQEYSLNNVAFKNTLPPKRDEDYEVKIYKAPDVFKRTLSPNTTTTSVLGLKFNGGVAIAADVGGYYGKLARFKGLERLYKVNDSTVMTTSGDFADFQHIRDTVEQRIISEKILEDGFSLKPFCLYTWLTRLMYSRRSQFDPLWNSVVVGGFDEGKAFLGVVNMIGLAYEDSCVATGLGSYIALPALRNAASNRMLDKEGAHQTLIKCMELLYYRDTCSLPKFQIATLTEKGVEISPVIEVTGNWEIASFVKGFE</sequence>
<keyword evidence="3 6" id="KW-0539">Nucleus</keyword>
<dbReference type="Gene3D" id="3.60.20.10">
    <property type="entry name" value="Glutamine Phosphoribosylpyrophosphate, subunit 1, domain 1"/>
    <property type="match status" value="1"/>
</dbReference>
<evidence type="ECO:0000256" key="4">
    <source>
        <dbReference type="ARBA" id="ARBA00024953"/>
    </source>
</evidence>
<proteinExistence type="inferred from homology"/>
<comment type="caution">
    <text evidence="7">The sequence shown here is derived from an EMBL/GenBank/DDBJ whole genome shotgun (WGS) entry which is preliminary data.</text>
</comment>
<comment type="function">
    <text evidence="4">Non-catalytic component of the proteasome, a multicatalytic proteinase complex which is characterized by its ability to cleave peptides with Arg, Phe, Tyr, Leu, and Glu adjacent to the leaving group at neutral or slightly basic pH. The proteasome has an ATP-dependent proteolytic activity.</text>
</comment>
<dbReference type="InterPro" id="IPR001353">
    <property type="entry name" value="Proteasome_sua/b"/>
</dbReference>
<organism evidence="7 8">
    <name type="scientific">Rhynocoris fuscipes</name>
    <dbReference type="NCBI Taxonomy" id="488301"/>
    <lineage>
        <taxon>Eukaryota</taxon>
        <taxon>Metazoa</taxon>
        <taxon>Ecdysozoa</taxon>
        <taxon>Arthropoda</taxon>
        <taxon>Hexapoda</taxon>
        <taxon>Insecta</taxon>
        <taxon>Pterygota</taxon>
        <taxon>Neoptera</taxon>
        <taxon>Paraneoptera</taxon>
        <taxon>Hemiptera</taxon>
        <taxon>Heteroptera</taxon>
        <taxon>Panheteroptera</taxon>
        <taxon>Cimicomorpha</taxon>
        <taxon>Reduviidae</taxon>
        <taxon>Harpactorinae</taxon>
        <taxon>Harpactorini</taxon>
        <taxon>Rhynocoris</taxon>
    </lineage>
</organism>